<reference evidence="5" key="1">
    <citation type="submission" date="2023-03" db="EMBL/GenBank/DDBJ databases">
        <authorList>
            <person name="Julca I."/>
        </authorList>
    </citation>
    <scope>NUCLEOTIDE SEQUENCE</scope>
</reference>
<keyword evidence="6" id="KW-1185">Reference proteome</keyword>
<gene>
    <name evidence="5" type="ORF">OLC1_LOCUS4653</name>
</gene>
<dbReference type="InterPro" id="IPR050796">
    <property type="entry name" value="SCF_F-box_component"/>
</dbReference>
<dbReference type="InterPro" id="IPR001810">
    <property type="entry name" value="F-box_dom"/>
</dbReference>
<evidence type="ECO:0000313" key="5">
    <source>
        <dbReference type="EMBL" id="CAI9093170.1"/>
    </source>
</evidence>
<proteinExistence type="predicted"/>
<evidence type="ECO:0000313" key="6">
    <source>
        <dbReference type="Proteomes" id="UP001161247"/>
    </source>
</evidence>
<dbReference type="FunFam" id="2.120.10.80:FF:000059">
    <property type="entry name" value="F-box only protein 6"/>
    <property type="match status" value="1"/>
</dbReference>
<feature type="region of interest" description="Disordered" evidence="3">
    <location>
        <begin position="88"/>
        <end position="108"/>
    </location>
</feature>
<dbReference type="Pfam" id="PF24750">
    <property type="entry name" value="b-prop_At3g26010-like"/>
    <property type="match status" value="1"/>
</dbReference>
<dbReference type="SUPFAM" id="SSF50965">
    <property type="entry name" value="Galactose oxidase, central domain"/>
    <property type="match status" value="1"/>
</dbReference>
<dbReference type="PANTHER" id="PTHR31672:SF12">
    <property type="entry name" value="F-BOX DOMAIN-CONTAINING PROTEIN"/>
    <property type="match status" value="1"/>
</dbReference>
<evidence type="ECO:0000259" key="4">
    <source>
        <dbReference type="SMART" id="SM00256"/>
    </source>
</evidence>
<dbReference type="SMART" id="SM00256">
    <property type="entry name" value="FBOX"/>
    <property type="match status" value="1"/>
</dbReference>
<dbReference type="PANTHER" id="PTHR31672">
    <property type="entry name" value="BNACNNG10540D PROTEIN"/>
    <property type="match status" value="1"/>
</dbReference>
<dbReference type="InterPro" id="IPR015915">
    <property type="entry name" value="Kelch-typ_b-propeller"/>
</dbReference>
<dbReference type="InterPro" id="IPR036047">
    <property type="entry name" value="F-box-like_dom_sf"/>
</dbReference>
<keyword evidence="2" id="KW-0677">Repeat</keyword>
<evidence type="ECO:0000256" key="2">
    <source>
        <dbReference type="ARBA" id="ARBA00022737"/>
    </source>
</evidence>
<dbReference type="InterPro" id="IPR011043">
    <property type="entry name" value="Gal_Oxase/kelch_b-propeller"/>
</dbReference>
<organism evidence="5 6">
    <name type="scientific">Oldenlandia corymbosa var. corymbosa</name>
    <dbReference type="NCBI Taxonomy" id="529605"/>
    <lineage>
        <taxon>Eukaryota</taxon>
        <taxon>Viridiplantae</taxon>
        <taxon>Streptophyta</taxon>
        <taxon>Embryophyta</taxon>
        <taxon>Tracheophyta</taxon>
        <taxon>Spermatophyta</taxon>
        <taxon>Magnoliopsida</taxon>
        <taxon>eudicotyledons</taxon>
        <taxon>Gunneridae</taxon>
        <taxon>Pentapetalae</taxon>
        <taxon>asterids</taxon>
        <taxon>lamiids</taxon>
        <taxon>Gentianales</taxon>
        <taxon>Rubiaceae</taxon>
        <taxon>Rubioideae</taxon>
        <taxon>Spermacoceae</taxon>
        <taxon>Hedyotis-Oldenlandia complex</taxon>
        <taxon>Oldenlandia</taxon>
    </lineage>
</organism>
<dbReference type="InterPro" id="IPR056592">
    <property type="entry name" value="Beta-prop_At3g26010-like"/>
</dbReference>
<sequence length="474" mass="53561">MEVGGLTMLRQLIGQIEELFELYGSLPPSPPPNFVFSFPPPPPPLPPPPPYHHPHRHHRSWCLLNFNDSSVTDNCYNLIMTAGKTENLKMLDPGKPPPAKKARKERARGRLTEITCSENMEQIIWKEFPEDLFDAVIARLPIATFFRFRSVCKKWNSLLSSQSFSQHCAEVPPAQPWFYTITHENVNTGAMYDPTSRKWHHPTVPALPTKLIVLPVASVGGLVCFLDIGHRSFYVCNPLTRSFRELPGRSVKVWSRVAVGMTLNGKCISGGYKILWVGCNGEFEVYDSTGNNWTRPGNMPSHIKLPLALNFRSQAVSIGTTLYFMRSDPDGIVSYDMVSGIWKQFIIPAPQHLSDHTLAESGGRIMLVGLLTKNAATCVCIWELQKMTLLWKEVDRMPNIWCLDFYGKHVRMTCLGNKGLLMLSLRSRQMNRLVTYDLSSREWLKVPGCVLPRGRKRQWIACGTAFHPCLTAVA</sequence>
<evidence type="ECO:0000256" key="3">
    <source>
        <dbReference type="SAM" id="MobiDB-lite"/>
    </source>
</evidence>
<dbReference type="SUPFAM" id="SSF81383">
    <property type="entry name" value="F-box domain"/>
    <property type="match status" value="1"/>
</dbReference>
<dbReference type="Gene3D" id="2.120.10.80">
    <property type="entry name" value="Kelch-type beta propeller"/>
    <property type="match status" value="1"/>
</dbReference>
<dbReference type="Gene3D" id="1.20.1280.50">
    <property type="match status" value="1"/>
</dbReference>
<evidence type="ECO:0000256" key="1">
    <source>
        <dbReference type="ARBA" id="ARBA00022441"/>
    </source>
</evidence>
<feature type="domain" description="F-box" evidence="4">
    <location>
        <begin position="128"/>
        <end position="168"/>
    </location>
</feature>
<keyword evidence="1" id="KW-0880">Kelch repeat</keyword>
<feature type="compositionally biased region" description="Basic residues" evidence="3">
    <location>
        <begin position="98"/>
        <end position="108"/>
    </location>
</feature>
<protein>
    <submittedName>
        <fullName evidence="5">OLC1v1028601C1</fullName>
    </submittedName>
</protein>
<dbReference type="Pfam" id="PF00646">
    <property type="entry name" value="F-box"/>
    <property type="match status" value="1"/>
</dbReference>
<dbReference type="EMBL" id="OX459119">
    <property type="protein sequence ID" value="CAI9093170.1"/>
    <property type="molecule type" value="Genomic_DNA"/>
</dbReference>
<dbReference type="FunFam" id="1.20.1280.50:FF:000008">
    <property type="entry name" value="F-box only protein 6"/>
    <property type="match status" value="1"/>
</dbReference>
<dbReference type="Proteomes" id="UP001161247">
    <property type="component" value="Chromosome 2"/>
</dbReference>
<dbReference type="AlphaFoldDB" id="A0AAV1CCK8"/>
<name>A0AAV1CCK8_OLDCO</name>
<dbReference type="SUPFAM" id="SSF101447">
    <property type="entry name" value="Formin homology 2 domain (FH2 domain)"/>
    <property type="match status" value="1"/>
</dbReference>
<accession>A0AAV1CCK8</accession>